<gene>
    <name evidence="24" type="ORF">CRE_18603</name>
</gene>
<comment type="similarity">
    <text evidence="18">Belongs to the adenylyl cyclase class-4/guanylyl cyclase family.</text>
</comment>
<dbReference type="InterPro" id="IPR002213">
    <property type="entry name" value="UDP_glucos_trans"/>
</dbReference>
<evidence type="ECO:0000256" key="18">
    <source>
        <dbReference type="RuleBase" id="RU000405"/>
    </source>
</evidence>
<evidence type="ECO:0000259" key="23">
    <source>
        <dbReference type="PROSITE" id="PS50125"/>
    </source>
</evidence>
<dbReference type="EMBL" id="DS268410">
    <property type="protein sequence ID" value="EFP00119.1"/>
    <property type="molecule type" value="Genomic_DNA"/>
</dbReference>
<dbReference type="EC" id="4.6.1.2" evidence="19"/>
<dbReference type="InterPro" id="IPR029787">
    <property type="entry name" value="Nucleotide_cyclase"/>
</dbReference>
<reference evidence="24" key="1">
    <citation type="submission" date="2007-07" db="EMBL/GenBank/DDBJ databases">
        <title>PCAP assembly of the Caenorhabditis remanei genome.</title>
        <authorList>
            <consortium name="The Caenorhabditis remanei Sequencing Consortium"/>
            <person name="Wilson R.K."/>
        </authorList>
    </citation>
    <scope>NUCLEOTIDE SEQUENCE [LARGE SCALE GENOMIC DNA]</scope>
    <source>
        <strain evidence="24">PB4641</strain>
    </source>
</reference>
<name>E3LK63_CAERE</name>
<evidence type="ECO:0000256" key="19">
    <source>
        <dbReference type="RuleBase" id="RU003431"/>
    </source>
</evidence>
<dbReference type="InterPro" id="IPR011009">
    <property type="entry name" value="Kinase-like_dom_sf"/>
</dbReference>
<feature type="transmembrane region" description="Helical" evidence="20">
    <location>
        <begin position="955"/>
        <end position="981"/>
    </location>
</feature>
<dbReference type="Gene3D" id="3.40.50.2300">
    <property type="match status" value="2"/>
</dbReference>
<evidence type="ECO:0000256" key="10">
    <source>
        <dbReference type="ARBA" id="ARBA00022840"/>
    </source>
</evidence>
<dbReference type="InterPro" id="IPR000719">
    <property type="entry name" value="Prot_kinase_dom"/>
</dbReference>
<dbReference type="InterPro" id="IPR018297">
    <property type="entry name" value="A/G_cyclase_CS"/>
</dbReference>
<keyword evidence="11 20" id="KW-1133">Transmembrane helix</keyword>
<evidence type="ECO:0000256" key="2">
    <source>
        <dbReference type="ARBA" id="ARBA00004251"/>
    </source>
</evidence>
<dbReference type="GO" id="GO:0004016">
    <property type="term" value="F:adenylate cyclase activity"/>
    <property type="evidence" value="ECO:0007669"/>
    <property type="project" value="TreeGrafter"/>
</dbReference>
<evidence type="ECO:0000256" key="3">
    <source>
        <dbReference type="ARBA" id="ARBA00009995"/>
    </source>
</evidence>
<dbReference type="Pfam" id="PF07701">
    <property type="entry name" value="HNOBA"/>
    <property type="match status" value="1"/>
</dbReference>
<dbReference type="Pfam" id="PF00201">
    <property type="entry name" value="UDPGT"/>
    <property type="match status" value="1"/>
</dbReference>
<dbReference type="Gene3D" id="1.10.510.10">
    <property type="entry name" value="Transferase(Phosphotransferase) domain 1"/>
    <property type="match status" value="1"/>
</dbReference>
<evidence type="ECO:0000256" key="13">
    <source>
        <dbReference type="ARBA" id="ARBA00023170"/>
    </source>
</evidence>
<dbReference type="InterPro" id="IPR001054">
    <property type="entry name" value="A/G_cyclase"/>
</dbReference>
<dbReference type="PROSITE" id="PS50125">
    <property type="entry name" value="GUANYLATE_CYCLASE_2"/>
    <property type="match status" value="1"/>
</dbReference>
<comment type="catalytic activity">
    <reaction evidence="1 19">
        <text>GTP = 3',5'-cyclic GMP + diphosphate</text>
        <dbReference type="Rhea" id="RHEA:13665"/>
        <dbReference type="ChEBI" id="CHEBI:33019"/>
        <dbReference type="ChEBI" id="CHEBI:37565"/>
        <dbReference type="ChEBI" id="CHEBI:57746"/>
        <dbReference type="EC" id="4.6.1.2"/>
    </reaction>
</comment>
<dbReference type="GO" id="GO:0007168">
    <property type="term" value="P:receptor guanylyl cyclase signaling pathway"/>
    <property type="evidence" value="ECO:0007669"/>
    <property type="project" value="TreeGrafter"/>
</dbReference>
<keyword evidence="16 19" id="KW-0141">cGMP biosynthesis</keyword>
<keyword evidence="8 21" id="KW-0732">Signal</keyword>
<dbReference type="PROSITE" id="PS50011">
    <property type="entry name" value="PROTEIN_KINASE_DOM"/>
    <property type="match status" value="1"/>
</dbReference>
<dbReference type="FunFam" id="3.30.70.1230:FF:000023">
    <property type="entry name" value="Guanylate cyclase"/>
    <property type="match status" value="1"/>
</dbReference>
<dbReference type="SUPFAM" id="SSF53756">
    <property type="entry name" value="UDP-Glycosyltransferase/glycogen phosphorylase"/>
    <property type="match status" value="1"/>
</dbReference>
<dbReference type="FunFam" id="3.40.50.2300:FF:000428">
    <property type="entry name" value="Guanylate cyclase"/>
    <property type="match status" value="1"/>
</dbReference>
<dbReference type="InterPro" id="IPR001170">
    <property type="entry name" value="ANPR/GUC"/>
</dbReference>
<protein>
    <recommendedName>
        <fullName evidence="19">Guanylate cyclase</fullName>
        <ecNumber evidence="19">4.6.1.2</ecNumber>
    </recommendedName>
</protein>
<dbReference type="InterPro" id="IPR050401">
    <property type="entry name" value="Cyclic_nucleotide_synthase"/>
</dbReference>
<evidence type="ECO:0000256" key="5">
    <source>
        <dbReference type="ARBA" id="ARBA00022676"/>
    </source>
</evidence>
<dbReference type="SMART" id="SM00044">
    <property type="entry name" value="CYCc"/>
    <property type="match status" value="1"/>
</dbReference>
<keyword evidence="10" id="KW-0067">ATP-binding</keyword>
<evidence type="ECO:0000256" key="17">
    <source>
        <dbReference type="ARBA" id="ARBA00047475"/>
    </source>
</evidence>
<dbReference type="GO" id="GO:0032026">
    <property type="term" value="P:response to magnesium ion"/>
    <property type="evidence" value="ECO:0007669"/>
    <property type="project" value="UniProtKB-ARBA"/>
</dbReference>
<comment type="similarity">
    <text evidence="3">Belongs to the UDP-glycosyltransferase family.</text>
</comment>
<dbReference type="GO" id="GO:0005886">
    <property type="term" value="C:plasma membrane"/>
    <property type="evidence" value="ECO:0007669"/>
    <property type="project" value="UniProtKB-SubCell"/>
</dbReference>
<keyword evidence="6" id="KW-0808">Transferase</keyword>
<dbReference type="Proteomes" id="UP000008281">
    <property type="component" value="Unassembled WGS sequence"/>
</dbReference>
<dbReference type="SUPFAM" id="SSF55073">
    <property type="entry name" value="Nucleotide cyclase"/>
    <property type="match status" value="1"/>
</dbReference>
<dbReference type="PROSITE" id="PS00452">
    <property type="entry name" value="GUANYLATE_CYCLASE_1"/>
    <property type="match status" value="1"/>
</dbReference>
<evidence type="ECO:0000256" key="1">
    <source>
        <dbReference type="ARBA" id="ARBA00001436"/>
    </source>
</evidence>
<dbReference type="InterPro" id="IPR028082">
    <property type="entry name" value="Peripla_BP_I"/>
</dbReference>
<evidence type="ECO:0000256" key="11">
    <source>
        <dbReference type="ARBA" id="ARBA00022989"/>
    </source>
</evidence>
<feature type="domain" description="Guanylate cyclase" evidence="23">
    <location>
        <begin position="1364"/>
        <end position="1494"/>
    </location>
</feature>
<dbReference type="Gene3D" id="3.30.70.1230">
    <property type="entry name" value="Nucleotide cyclase"/>
    <property type="match status" value="1"/>
</dbReference>
<proteinExistence type="inferred from homology"/>
<dbReference type="eggNOG" id="KOG1192">
    <property type="taxonomic scope" value="Eukaryota"/>
</dbReference>
<dbReference type="PRINTS" id="PR00255">
    <property type="entry name" value="NATPEPTIDER"/>
</dbReference>
<dbReference type="PANTHER" id="PTHR11920:SF76">
    <property type="entry name" value="RECEPTOR-TYPE GUANYLATE CYCLASE GCY-6"/>
    <property type="match status" value="1"/>
</dbReference>
<dbReference type="FunFam" id="3.40.50.2000:FF:000038">
    <property type="entry name" value="UDP-GlucuronosylTransferase"/>
    <property type="match status" value="1"/>
</dbReference>
<keyword evidence="15 18" id="KW-0456">Lyase</keyword>
<evidence type="ECO:0000256" key="4">
    <source>
        <dbReference type="ARBA" id="ARBA00022475"/>
    </source>
</evidence>
<evidence type="ECO:0000256" key="12">
    <source>
        <dbReference type="ARBA" id="ARBA00023136"/>
    </source>
</evidence>
<dbReference type="SUPFAM" id="SSF56112">
    <property type="entry name" value="Protein kinase-like (PK-like)"/>
    <property type="match status" value="1"/>
</dbReference>
<feature type="signal peptide" evidence="21">
    <location>
        <begin position="1"/>
        <end position="19"/>
    </location>
</feature>
<keyword evidence="14" id="KW-0325">Glycoprotein</keyword>
<evidence type="ECO:0000256" key="15">
    <source>
        <dbReference type="ARBA" id="ARBA00023239"/>
    </source>
</evidence>
<dbReference type="GO" id="GO:0005524">
    <property type="term" value="F:ATP binding"/>
    <property type="evidence" value="ECO:0007669"/>
    <property type="project" value="UniProtKB-KW"/>
</dbReference>
<evidence type="ECO:0000256" key="16">
    <source>
        <dbReference type="ARBA" id="ARBA00023293"/>
    </source>
</evidence>
<dbReference type="eggNOG" id="KOG1023">
    <property type="taxonomic scope" value="Eukaryota"/>
</dbReference>
<evidence type="ECO:0000256" key="20">
    <source>
        <dbReference type="SAM" id="Phobius"/>
    </source>
</evidence>
<evidence type="ECO:0000256" key="7">
    <source>
        <dbReference type="ARBA" id="ARBA00022692"/>
    </source>
</evidence>
<dbReference type="GO" id="GO:0004672">
    <property type="term" value="F:protein kinase activity"/>
    <property type="evidence" value="ECO:0007669"/>
    <property type="project" value="InterPro"/>
</dbReference>
<dbReference type="GO" id="GO:0004383">
    <property type="term" value="F:guanylate cyclase activity"/>
    <property type="evidence" value="ECO:0007669"/>
    <property type="project" value="UniProtKB-EC"/>
</dbReference>
<evidence type="ECO:0000256" key="14">
    <source>
        <dbReference type="ARBA" id="ARBA00023180"/>
    </source>
</evidence>
<evidence type="ECO:0000256" key="9">
    <source>
        <dbReference type="ARBA" id="ARBA00022741"/>
    </source>
</evidence>
<dbReference type="GO" id="GO:0015020">
    <property type="term" value="F:glucuronosyltransferase activity"/>
    <property type="evidence" value="ECO:0007669"/>
    <property type="project" value="UniProtKB-EC"/>
</dbReference>
<organism evidence="25">
    <name type="scientific">Caenorhabditis remanei</name>
    <name type="common">Caenorhabditis vulgaris</name>
    <dbReference type="NCBI Taxonomy" id="31234"/>
    <lineage>
        <taxon>Eukaryota</taxon>
        <taxon>Metazoa</taxon>
        <taxon>Ecdysozoa</taxon>
        <taxon>Nematoda</taxon>
        <taxon>Chromadorea</taxon>
        <taxon>Rhabditida</taxon>
        <taxon>Rhabditina</taxon>
        <taxon>Rhabditomorpha</taxon>
        <taxon>Rhabditoidea</taxon>
        <taxon>Rhabditidae</taxon>
        <taxon>Peloderinae</taxon>
        <taxon>Caenorhabditis</taxon>
    </lineage>
</organism>
<dbReference type="CDD" id="cd06352">
    <property type="entry name" value="PBP1_NPR_GC-like"/>
    <property type="match status" value="1"/>
</dbReference>
<accession>E3LK63</accession>
<keyword evidence="13" id="KW-0675">Receptor</keyword>
<dbReference type="OrthoDB" id="1890790at2759"/>
<dbReference type="GO" id="GO:0001653">
    <property type="term" value="F:peptide receptor activity"/>
    <property type="evidence" value="ECO:0007669"/>
    <property type="project" value="TreeGrafter"/>
</dbReference>
<dbReference type="HOGENOM" id="CLU_246157_0_0_1"/>
<dbReference type="Pfam" id="PF01094">
    <property type="entry name" value="ANF_receptor"/>
    <property type="match status" value="1"/>
</dbReference>
<dbReference type="SUPFAM" id="SSF53822">
    <property type="entry name" value="Periplasmic binding protein-like I"/>
    <property type="match status" value="1"/>
</dbReference>
<dbReference type="FunFam" id="1.10.510.10:FF:000704">
    <property type="entry name" value="Guanylate cyclase"/>
    <property type="match status" value="1"/>
</dbReference>
<dbReference type="CDD" id="cd07302">
    <property type="entry name" value="CHD"/>
    <property type="match status" value="1"/>
</dbReference>
<dbReference type="FunFam" id="3.40.50.2000:FF:000228">
    <property type="entry name" value="UDP-GlucuronosylTransferase"/>
    <property type="match status" value="1"/>
</dbReference>
<keyword evidence="7 20" id="KW-0812">Transmembrane</keyword>
<dbReference type="Pfam" id="PF00069">
    <property type="entry name" value="Pkinase"/>
    <property type="match status" value="1"/>
</dbReference>
<dbReference type="InterPro" id="IPR011645">
    <property type="entry name" value="HNOB_dom_associated"/>
</dbReference>
<keyword evidence="25" id="KW-1185">Reference proteome</keyword>
<dbReference type="Gene3D" id="6.10.250.780">
    <property type="match status" value="1"/>
</dbReference>
<dbReference type="FunFam" id="3.40.50.2300:FF:000241">
    <property type="entry name" value="Guanylate cyclase"/>
    <property type="match status" value="1"/>
</dbReference>
<feature type="domain" description="Protein kinase" evidence="22">
    <location>
        <begin position="1030"/>
        <end position="1306"/>
    </location>
</feature>
<keyword evidence="4" id="KW-1003">Cell membrane</keyword>
<evidence type="ECO:0000256" key="8">
    <source>
        <dbReference type="ARBA" id="ARBA00022729"/>
    </source>
</evidence>
<dbReference type="Gene3D" id="3.40.50.2000">
    <property type="entry name" value="Glycogen Phosphorylase B"/>
    <property type="match status" value="1"/>
</dbReference>
<feature type="chain" id="PRO_5003172919" description="Guanylate cyclase" evidence="21">
    <location>
        <begin position="20"/>
        <end position="1556"/>
    </location>
</feature>
<evidence type="ECO:0000256" key="21">
    <source>
        <dbReference type="SAM" id="SignalP"/>
    </source>
</evidence>
<dbReference type="GO" id="GO:0035556">
    <property type="term" value="P:intracellular signal transduction"/>
    <property type="evidence" value="ECO:0007669"/>
    <property type="project" value="InterPro"/>
</dbReference>
<evidence type="ECO:0000313" key="25">
    <source>
        <dbReference type="Proteomes" id="UP000008281"/>
    </source>
</evidence>
<evidence type="ECO:0000256" key="6">
    <source>
        <dbReference type="ARBA" id="ARBA00022679"/>
    </source>
</evidence>
<sequence length="1556" mass="175393">MNLILCISLLLLVGIEVSGKNILIYNSVFGYSHVKFISLMANIIADHGHNVTLFQPYHILHNTEGLVKNKNIEIIDYFPDHYDELVNAEAETFPMFWDDPLVNHPILETIIAPKLISGAIERTATQLFKDQEVLNQLKSKKFDVVIAETFELTGVYLAYLLDVPCIPIMPAVRFTNTQDVFGQPSLLGYVQQPGSKMAPEAGFLDRLNDVYRHVLMNLNTDWNSKYQNEIFEKAIGRPIPYWKDLVKQCPIYMTNSNPYLDFAVPTTATIVHIGGITVDLKKKKNVDPLPDDYEKILQERESTVLISFGSVIRSFQMPENFKNGIIKMFESLPDVTFIWKYEKDDVEFQKRLPKNVHLKKWVPQPALLADRRLKAFVTHGGLGSTTEVAYSGKPALMVPIFGDQPHNADMLARHGGAIAYDKYNLKDSQKLTSAIRSLVYDNKYKTNAEALLDVLANQPIDPKVNLMKHLEFAIKFPNHRSQVPAINHVGVIAHYYLDVVAFLSILAVTMLYLNVEGGSLYINYRTSASAASIAIDRIKREGLLVGYDFKFTILFDQCDENVAAGMAVKLFRDYNIDALIGPTTNIPAIPVFNLATYYNIPVITWGMTTAAALDDVNRYPTTGILSIGSRSLAVAFRSIMLEYGWDQFVYAYSLEGDDEKCETMRDDFQDMIAYYGDIVLSYTVQIKDQSEKGMLEVLKDVSTRGRIIVPCFHEGNSRGLHRRWMLVAARNGFVSDEYSSEHISKGYAIRQTDGSYRYPWVDSTGPQASDQEAIPGFQRSIFIVDMQGQGNVGSNYTLFEDEVIRRMKQSPYNCTDACSAPEYQIAATYAGQLHDSVYLYGMAMDKMLKTQPSQYRNGTAFPPYLIGTFTGVGGPVVMDDSGGRSPTLFVLTLSPNNSASLIMTIDVDQQEATIHKEYTNEATAVWYHRKGIRPLDEPVCGYTGSLCPANAFFEYIGLFITAIAVITLTILGAVLAFVFLFHAKRQEVERQNALWQIPFKSMMTVAKKGRGEHSMRSISSVPSTISSTRSSTLSEVGETKNYTFYQIQNDVELEKVAAKKYTSRIMFDSKTCANMRQMRLIDHANLNKFIGMSLDAPQLLSVWRFCSRGSLADVISKASLQMDGFFVYSLMKDIVNGLTWIHESYHEFHGMLTSKNCLLNDRWQLKITDFGLRNFRTHDQYNKADRLWTAPELLRNDDLVGSREGDIYSLGIISAELITRKSVFDLENRKEDADEIIYRLKKGGLQSPRPNLDHDESLEMNPALLHLVRDCWTERPSERPDIKQVFSQLRSMNTNRNDNLMDHVFNVLESYASTLEDEVAERMKELVEEKKKSDVLLYRMLPKQVADKLKLGQTIEPETFDVVTLFFSDVVGFTTIAGKCTPLQVVNLLNGLYTIFDGIIDQHDVYKVETIGDGYFVASGVPRRNGNEHTRNIASMSLAFVKALADFRIPHLSGEKINIRVGFHCGSVVAGVVGLTMPRYCLFGDAVNTASRMESNSKPGRVHISDEANHMLMTLGGFTTETRGETIIKGKGVMTTYWLIRMADSAAPKKPDEKTD</sequence>
<dbReference type="STRING" id="31234.E3LK63"/>
<dbReference type="InParanoid" id="E3LK63"/>
<dbReference type="CDD" id="cd03784">
    <property type="entry name" value="GT1_Gtf-like"/>
    <property type="match status" value="1"/>
</dbReference>
<dbReference type="GO" id="GO:0006935">
    <property type="term" value="P:chemotaxis"/>
    <property type="evidence" value="ECO:0007669"/>
    <property type="project" value="UniProtKB-ARBA"/>
</dbReference>
<keyword evidence="12 20" id="KW-0472">Membrane</keyword>
<evidence type="ECO:0000313" key="24">
    <source>
        <dbReference type="EMBL" id="EFP00119.1"/>
    </source>
</evidence>
<dbReference type="PANTHER" id="PTHR11920">
    <property type="entry name" value="GUANYLYL CYCLASE"/>
    <property type="match status" value="1"/>
</dbReference>
<dbReference type="GO" id="GO:0007635">
    <property type="term" value="P:chemosensory behavior"/>
    <property type="evidence" value="ECO:0007669"/>
    <property type="project" value="UniProtKB-ARBA"/>
</dbReference>
<keyword evidence="9" id="KW-0547">Nucleotide-binding</keyword>
<keyword evidence="5" id="KW-0328">Glycosyltransferase</keyword>
<comment type="catalytic activity">
    <reaction evidence="17">
        <text>glucuronate acceptor + UDP-alpha-D-glucuronate = acceptor beta-D-glucuronoside + UDP + H(+)</text>
        <dbReference type="Rhea" id="RHEA:21032"/>
        <dbReference type="ChEBI" id="CHEBI:15378"/>
        <dbReference type="ChEBI" id="CHEBI:58052"/>
        <dbReference type="ChEBI" id="CHEBI:58223"/>
        <dbReference type="ChEBI" id="CHEBI:132367"/>
        <dbReference type="ChEBI" id="CHEBI:132368"/>
        <dbReference type="EC" id="2.4.1.17"/>
    </reaction>
</comment>
<evidence type="ECO:0000259" key="22">
    <source>
        <dbReference type="PROSITE" id="PS50011"/>
    </source>
</evidence>
<comment type="subcellular location">
    <subcellularLocation>
        <location evidence="2">Cell membrane</location>
        <topology evidence="2">Single-pass type I membrane protein</topology>
    </subcellularLocation>
</comment>
<dbReference type="Pfam" id="PF00211">
    <property type="entry name" value="Guanylate_cyc"/>
    <property type="match status" value="1"/>
</dbReference>
<dbReference type="InterPro" id="IPR001828">
    <property type="entry name" value="ANF_lig-bd_rcpt"/>
</dbReference>